<keyword evidence="1" id="KW-0963">Cytoplasm</keyword>
<dbReference type="PROSITE" id="PS01296">
    <property type="entry name" value="RSMI"/>
    <property type="match status" value="1"/>
</dbReference>
<dbReference type="FunFam" id="3.40.1010.10:FF:000007">
    <property type="entry name" value="Ribosomal RNA small subunit methyltransferase I"/>
    <property type="match status" value="1"/>
</dbReference>
<comment type="caution">
    <text evidence="7">The sequence shown here is derived from an EMBL/GenBank/DDBJ whole genome shotgun (WGS) entry which is preliminary data.</text>
</comment>
<dbReference type="PIRSF" id="PIRSF005917">
    <property type="entry name" value="MTase_YraL"/>
    <property type="match status" value="1"/>
</dbReference>
<accession>X1AP34</accession>
<keyword evidence="5" id="KW-0949">S-adenosyl-L-methionine</keyword>
<protein>
    <recommendedName>
        <fullName evidence="6">Tetrapyrrole methylase domain-containing protein</fullName>
    </recommendedName>
</protein>
<evidence type="ECO:0000256" key="1">
    <source>
        <dbReference type="ARBA" id="ARBA00022490"/>
    </source>
</evidence>
<evidence type="ECO:0000256" key="4">
    <source>
        <dbReference type="ARBA" id="ARBA00022679"/>
    </source>
</evidence>
<gene>
    <name evidence="7" type="ORF">S01H4_02834</name>
</gene>
<dbReference type="PANTHER" id="PTHR46111">
    <property type="entry name" value="RIBOSOMAL RNA SMALL SUBUNIT METHYLTRANSFERASE I"/>
    <property type="match status" value="1"/>
</dbReference>
<evidence type="ECO:0000256" key="3">
    <source>
        <dbReference type="ARBA" id="ARBA00022603"/>
    </source>
</evidence>
<dbReference type="SUPFAM" id="SSF53790">
    <property type="entry name" value="Tetrapyrrole methylase"/>
    <property type="match status" value="1"/>
</dbReference>
<dbReference type="InterPro" id="IPR008189">
    <property type="entry name" value="rRNA_ssu_MeTfrase_I"/>
</dbReference>
<dbReference type="PANTHER" id="PTHR46111:SF1">
    <property type="entry name" value="RIBOSOMAL RNA SMALL SUBUNIT METHYLTRANSFERASE I"/>
    <property type="match status" value="1"/>
</dbReference>
<dbReference type="InterPro" id="IPR018063">
    <property type="entry name" value="SAM_MeTrfase_RsmI_CS"/>
</dbReference>
<dbReference type="Gene3D" id="3.30.950.10">
    <property type="entry name" value="Methyltransferase, Cobalt-precorrin-4 Transmethylase, Domain 2"/>
    <property type="match status" value="1"/>
</dbReference>
<dbReference type="EMBL" id="BART01000653">
    <property type="protein sequence ID" value="GAG74063.1"/>
    <property type="molecule type" value="Genomic_DNA"/>
</dbReference>
<proteinExistence type="inferred from homology"/>
<keyword evidence="4" id="KW-0808">Transferase</keyword>
<evidence type="ECO:0000259" key="6">
    <source>
        <dbReference type="Pfam" id="PF00590"/>
    </source>
</evidence>
<evidence type="ECO:0000256" key="2">
    <source>
        <dbReference type="ARBA" id="ARBA00022552"/>
    </source>
</evidence>
<organism evidence="7">
    <name type="scientific">marine sediment metagenome</name>
    <dbReference type="NCBI Taxonomy" id="412755"/>
    <lineage>
        <taxon>unclassified sequences</taxon>
        <taxon>metagenomes</taxon>
        <taxon>ecological metagenomes</taxon>
    </lineage>
</organism>
<dbReference type="InterPro" id="IPR035996">
    <property type="entry name" value="4pyrrol_Methylase_sf"/>
</dbReference>
<dbReference type="InterPro" id="IPR014777">
    <property type="entry name" value="4pyrrole_Mease_sub1"/>
</dbReference>
<reference evidence="7" key="1">
    <citation type="journal article" date="2014" name="Front. Microbiol.">
        <title>High frequency of phylogenetically diverse reductive dehalogenase-homologous genes in deep subseafloor sedimentary metagenomes.</title>
        <authorList>
            <person name="Kawai M."/>
            <person name="Futagami T."/>
            <person name="Toyoda A."/>
            <person name="Takaki Y."/>
            <person name="Nishi S."/>
            <person name="Hori S."/>
            <person name="Arai W."/>
            <person name="Tsubouchi T."/>
            <person name="Morono Y."/>
            <person name="Uchiyama I."/>
            <person name="Ito T."/>
            <person name="Fujiyama A."/>
            <person name="Inagaki F."/>
            <person name="Takami H."/>
        </authorList>
    </citation>
    <scope>NUCLEOTIDE SEQUENCE</scope>
    <source>
        <strain evidence="7">Expedition CK06-06</strain>
    </source>
</reference>
<keyword evidence="2" id="KW-0698">rRNA processing</keyword>
<dbReference type="FunFam" id="3.30.950.10:FF:000002">
    <property type="entry name" value="Ribosomal RNA small subunit methyltransferase I"/>
    <property type="match status" value="1"/>
</dbReference>
<dbReference type="GO" id="GO:0032259">
    <property type="term" value="P:methylation"/>
    <property type="evidence" value="ECO:0007669"/>
    <property type="project" value="UniProtKB-KW"/>
</dbReference>
<dbReference type="AlphaFoldDB" id="X1AP34"/>
<feature type="domain" description="Tetrapyrrole methylase" evidence="6">
    <location>
        <begin position="10"/>
        <end position="207"/>
    </location>
</feature>
<dbReference type="InterPro" id="IPR014776">
    <property type="entry name" value="4pyrrole_Mease_sub2"/>
</dbReference>
<name>X1AP34_9ZZZZ</name>
<sequence>MNKNKDGGILYICGTPIGNLEDITLRALKILKEVKLIAAEDSRHTKKLLNHYQINTKVTSYYEYNKFKKSTYLVEILKNGQDIALVSDAGMPGISDPGYVLVNLALKNNIKIIPIPGVSALITALVVSGLPTAKFIFEGFLPRKIKERKRYFKSIENEERTVIFYETPHRLKRALKDILEIWGDRKIVVARELTKKYEEIIRGKLSRVLSEINAKDIKGEITLVVQGGIKKKGNDTIDFLKNECIIEEYLKKLKNQGYSNKDTIKIALEKLDIPKNLIYKKLLEIKNSEKCKAKSAKPKLKT</sequence>
<dbReference type="Gene3D" id="3.40.1010.10">
    <property type="entry name" value="Cobalt-precorrin-4 Transmethylase, Domain 1"/>
    <property type="match status" value="1"/>
</dbReference>
<evidence type="ECO:0000313" key="7">
    <source>
        <dbReference type="EMBL" id="GAG74063.1"/>
    </source>
</evidence>
<evidence type="ECO:0000256" key="5">
    <source>
        <dbReference type="ARBA" id="ARBA00022691"/>
    </source>
</evidence>
<dbReference type="NCBIfam" id="TIGR00096">
    <property type="entry name" value="16S rRNA (cytidine(1402)-2'-O)-methyltransferase"/>
    <property type="match status" value="1"/>
</dbReference>
<dbReference type="GO" id="GO:0006364">
    <property type="term" value="P:rRNA processing"/>
    <property type="evidence" value="ECO:0007669"/>
    <property type="project" value="UniProtKB-KW"/>
</dbReference>
<dbReference type="Pfam" id="PF00590">
    <property type="entry name" value="TP_methylase"/>
    <property type="match status" value="1"/>
</dbReference>
<dbReference type="InterPro" id="IPR000878">
    <property type="entry name" value="4pyrrol_Mease"/>
</dbReference>
<dbReference type="HAMAP" id="MF_01877">
    <property type="entry name" value="16SrRNA_methyltr_I"/>
    <property type="match status" value="1"/>
</dbReference>
<keyword evidence="3" id="KW-0489">Methyltransferase</keyword>
<dbReference type="GO" id="GO:0008168">
    <property type="term" value="F:methyltransferase activity"/>
    <property type="evidence" value="ECO:0007669"/>
    <property type="project" value="UniProtKB-KW"/>
</dbReference>
<dbReference type="CDD" id="cd11648">
    <property type="entry name" value="RsmI"/>
    <property type="match status" value="1"/>
</dbReference>